<dbReference type="FunFam" id="1.10.510.10:FF:000053">
    <property type="entry name" value="Epithelial discoidin domain-containing receptor 1"/>
    <property type="match status" value="1"/>
</dbReference>
<dbReference type="Pfam" id="PF00754">
    <property type="entry name" value="F5_F8_type_C"/>
    <property type="match status" value="1"/>
</dbReference>
<evidence type="ECO:0000256" key="20">
    <source>
        <dbReference type="SAM" id="SignalP"/>
    </source>
</evidence>
<keyword evidence="6 20" id="KW-0732">Signal</keyword>
<evidence type="ECO:0000256" key="5">
    <source>
        <dbReference type="ARBA" id="ARBA00022692"/>
    </source>
</evidence>
<keyword evidence="3" id="KW-1003">Cell membrane</keyword>
<dbReference type="GO" id="GO:0005518">
    <property type="term" value="F:collagen binding"/>
    <property type="evidence" value="ECO:0007669"/>
    <property type="project" value="TreeGrafter"/>
</dbReference>
<dbReference type="InterPro" id="IPR001245">
    <property type="entry name" value="Ser-Thr/Tyr_kinase_cat_dom"/>
</dbReference>
<feature type="chain" id="PRO_5039894927" description="receptor protein-tyrosine kinase" evidence="20">
    <location>
        <begin position="22"/>
        <end position="854"/>
    </location>
</feature>
<dbReference type="GO" id="GO:0038062">
    <property type="term" value="F:protein tyrosine kinase collagen receptor activity"/>
    <property type="evidence" value="ECO:0007669"/>
    <property type="project" value="TreeGrafter"/>
</dbReference>
<dbReference type="PROSITE" id="PS50022">
    <property type="entry name" value="FA58C_3"/>
    <property type="match status" value="1"/>
</dbReference>
<dbReference type="SUPFAM" id="SSF56112">
    <property type="entry name" value="Protein kinase-like (PK-like)"/>
    <property type="match status" value="1"/>
</dbReference>
<evidence type="ECO:0000259" key="21">
    <source>
        <dbReference type="PROSITE" id="PS50011"/>
    </source>
</evidence>
<evidence type="ECO:0000256" key="13">
    <source>
        <dbReference type="ARBA" id="ARBA00023157"/>
    </source>
</evidence>
<evidence type="ECO:0000256" key="3">
    <source>
        <dbReference type="ARBA" id="ARBA00022475"/>
    </source>
</evidence>
<keyword evidence="10 19" id="KW-1133">Transmembrane helix</keyword>
<name>A0A8C1A6L4_CYPCA</name>
<evidence type="ECO:0000256" key="7">
    <source>
        <dbReference type="ARBA" id="ARBA00022741"/>
    </source>
</evidence>
<feature type="region of interest" description="Disordered" evidence="18">
    <location>
        <begin position="459"/>
        <end position="490"/>
    </location>
</feature>
<dbReference type="GO" id="GO:0043235">
    <property type="term" value="C:receptor complex"/>
    <property type="evidence" value="ECO:0007669"/>
    <property type="project" value="TreeGrafter"/>
</dbReference>
<evidence type="ECO:0000256" key="19">
    <source>
        <dbReference type="SAM" id="Phobius"/>
    </source>
</evidence>
<keyword evidence="13" id="KW-1015">Disulfide bond</keyword>
<dbReference type="GeneTree" id="ENSGT00940000159733"/>
<dbReference type="AlphaFoldDB" id="A0A8C1A6L4"/>
<dbReference type="CDD" id="cd00057">
    <property type="entry name" value="FA58C"/>
    <property type="match status" value="1"/>
</dbReference>
<organism evidence="23 24">
    <name type="scientific">Cyprinus carpio carpio</name>
    <dbReference type="NCBI Taxonomy" id="630221"/>
    <lineage>
        <taxon>Eukaryota</taxon>
        <taxon>Metazoa</taxon>
        <taxon>Chordata</taxon>
        <taxon>Craniata</taxon>
        <taxon>Vertebrata</taxon>
        <taxon>Euteleostomi</taxon>
        <taxon>Actinopterygii</taxon>
        <taxon>Neopterygii</taxon>
        <taxon>Teleostei</taxon>
        <taxon>Ostariophysi</taxon>
        <taxon>Cypriniformes</taxon>
        <taxon>Cyprinidae</taxon>
        <taxon>Cyprininae</taxon>
        <taxon>Cyprinus</taxon>
    </lineage>
</organism>
<dbReference type="SMART" id="SM00231">
    <property type="entry name" value="FA58C"/>
    <property type="match status" value="1"/>
</dbReference>
<dbReference type="PROSITE" id="PS00239">
    <property type="entry name" value="RECEPTOR_TYR_KIN_II"/>
    <property type="match status" value="1"/>
</dbReference>
<evidence type="ECO:0000256" key="6">
    <source>
        <dbReference type="ARBA" id="ARBA00022729"/>
    </source>
</evidence>
<evidence type="ECO:0000256" key="18">
    <source>
        <dbReference type="SAM" id="MobiDB-lite"/>
    </source>
</evidence>
<dbReference type="Gene3D" id="3.30.200.20">
    <property type="entry name" value="Phosphorylase Kinase, domain 1"/>
    <property type="match status" value="1"/>
</dbReference>
<keyword evidence="24" id="KW-1185">Reference proteome</keyword>
<feature type="domain" description="Protein kinase" evidence="21">
    <location>
        <begin position="548"/>
        <end position="846"/>
    </location>
</feature>
<feature type="domain" description="F5/8 type C" evidence="22">
    <location>
        <begin position="16"/>
        <end position="164"/>
    </location>
</feature>
<keyword evidence="5 19" id="KW-0812">Transmembrane</keyword>
<dbReference type="Gene3D" id="2.60.120.1190">
    <property type="match status" value="1"/>
</dbReference>
<dbReference type="Gene3D" id="2.60.120.260">
    <property type="entry name" value="Galactose-binding domain-like"/>
    <property type="match status" value="1"/>
</dbReference>
<evidence type="ECO:0000256" key="14">
    <source>
        <dbReference type="ARBA" id="ARBA00023170"/>
    </source>
</evidence>
<proteinExistence type="inferred from homology"/>
<keyword evidence="11 19" id="KW-0472">Membrane</keyword>
<evidence type="ECO:0000256" key="2">
    <source>
        <dbReference type="ARBA" id="ARBA00011902"/>
    </source>
</evidence>
<dbReference type="FunFam" id="2.60.120.260:FF:000007">
    <property type="entry name" value="Discoidin domain receptor tyrosine kinase 1"/>
    <property type="match status" value="1"/>
</dbReference>
<evidence type="ECO:0000256" key="9">
    <source>
        <dbReference type="ARBA" id="ARBA00022840"/>
    </source>
</evidence>
<evidence type="ECO:0000256" key="16">
    <source>
        <dbReference type="ARBA" id="ARBA00051243"/>
    </source>
</evidence>
<keyword evidence="4" id="KW-0808">Transferase</keyword>
<dbReference type="InterPro" id="IPR000719">
    <property type="entry name" value="Prot_kinase_dom"/>
</dbReference>
<reference evidence="23" key="2">
    <citation type="submission" date="2025-09" db="UniProtKB">
        <authorList>
            <consortium name="Ensembl"/>
        </authorList>
    </citation>
    <scope>IDENTIFICATION</scope>
</reference>
<dbReference type="InterPro" id="IPR050122">
    <property type="entry name" value="RTK"/>
</dbReference>
<dbReference type="PROSITE" id="PS01285">
    <property type="entry name" value="FA58C_1"/>
    <property type="match status" value="1"/>
</dbReference>
<keyword evidence="15" id="KW-0325">Glycoprotein</keyword>
<sequence>VLVLLLLLVNVKKLICRYALGMEDGTIPDSDITASSAWSDSTEAKHEGDGAWCPAGPVFPSGSEYLQVDLRKLHFLSLVGTQGRHADGLGREFARSYRLHYSRDGRHWITWKDRWGQEVVSGNKNTYDVVLKDLGPPIIARMVRFYPLADRVMSVCLRVELYGCVWKDGLKAYTAPVGHVMDLSGTPVYLNDSIYDGSKEAGVMFGGLGQLCDGVLGGNDFMESKELRVWPGYDYVGWNRETLGKPTVDIEFHFEKTRVFHTMQVHSNHRHTQHVRVFNEVVCEFKASLLSPWAEPALRLEVPLSDLHDPSSRTISLPLRGQPAQILRCRFSFSDRWLLISEISFYSSMNTHTPDLSQQSTLFPAVTLRAGLPVAKYDSSNTAILIGCLVGIILLLLAVIAVILWRQYWKKLLGKAQGTLSSDELRVHLSVPSDNVVINNTNTHTYSSRYQRIHTFPDDRDREGEYQEPSTVLRPREQCDSTGDTHTHTHTHTHAHSAFTYLTHVPHYAEADIISLQGVSGNNTYAVPALSATPTDCPPLPELPRERLIFKEKLGEGQFGEVHLCEIENPQDLANLEFPFNVRKGRPLLVAVKILRPDASKNARNDFLKEVKILSRLKDPNIIRLLGVCVSSDPLCMVTEYMESGDLNQYLSHRVLLDKTGPSHNTPTISYPALISMASQIASGMKFLSSLNFVHRDLATRNCLVGGERGEGEDRGGERQIKIADFGMSRNLYAGDYYRIQGRAVLPIRWMAWECILMGKFTTASDVWAFGVTLWEMLSVCQEQPYSHMTDEQVIDNAGEFFRDQGRQVYLSRPAVCPQGLYELMLSCWNRDCKLRPSFAYIHSFLTEDAMNMV</sequence>
<comment type="subcellular location">
    <subcellularLocation>
        <location evidence="1">Cell membrane</location>
        <topology evidence="1">Single-pass type I membrane protein</topology>
    </subcellularLocation>
</comment>
<evidence type="ECO:0000313" key="24">
    <source>
        <dbReference type="Proteomes" id="UP001108240"/>
    </source>
</evidence>
<dbReference type="FunFam" id="3.30.200.20:FF:000589">
    <property type="entry name" value="Discoidin domain receptor tyrosine kinase 1"/>
    <property type="match status" value="1"/>
</dbReference>
<dbReference type="PROSITE" id="PS00109">
    <property type="entry name" value="PROTEIN_KINASE_TYR"/>
    <property type="match status" value="1"/>
</dbReference>
<evidence type="ECO:0000256" key="1">
    <source>
        <dbReference type="ARBA" id="ARBA00004251"/>
    </source>
</evidence>
<dbReference type="PROSITE" id="PS50011">
    <property type="entry name" value="PROTEIN_KINASE_DOM"/>
    <property type="match status" value="1"/>
</dbReference>
<dbReference type="InterPro" id="IPR020635">
    <property type="entry name" value="Tyr_kinase_cat_dom"/>
</dbReference>
<dbReference type="GO" id="GO:0005524">
    <property type="term" value="F:ATP binding"/>
    <property type="evidence" value="ECO:0007669"/>
    <property type="project" value="UniProtKB-KW"/>
</dbReference>
<dbReference type="InterPro" id="IPR048525">
    <property type="entry name" value="DDR1-2_DS-like"/>
</dbReference>
<dbReference type="InterPro" id="IPR008266">
    <property type="entry name" value="Tyr_kinase_AS"/>
</dbReference>
<dbReference type="InterPro" id="IPR008979">
    <property type="entry name" value="Galactose-bd-like_sf"/>
</dbReference>
<evidence type="ECO:0000313" key="23">
    <source>
        <dbReference type="Ensembl" id="ENSCCRP00000012853.2"/>
    </source>
</evidence>
<comment type="similarity">
    <text evidence="17">Belongs to the protein kinase superfamily. Tyr protein kinase family. Insulin receptor subfamily.</text>
</comment>
<dbReference type="InterPro" id="IPR002011">
    <property type="entry name" value="Tyr_kinase_rcpt_2_CS"/>
</dbReference>
<dbReference type="SMART" id="SM00219">
    <property type="entry name" value="TyrKc"/>
    <property type="match status" value="1"/>
</dbReference>
<dbReference type="EC" id="2.7.10.1" evidence="2"/>
<dbReference type="Gene3D" id="1.10.510.10">
    <property type="entry name" value="Transferase(Phosphotransferase) domain 1"/>
    <property type="match status" value="1"/>
</dbReference>
<reference evidence="23" key="1">
    <citation type="submission" date="2025-08" db="UniProtKB">
        <authorList>
            <consortium name="Ensembl"/>
        </authorList>
    </citation>
    <scope>IDENTIFICATION</scope>
</reference>
<dbReference type="GO" id="GO:0010976">
    <property type="term" value="P:positive regulation of neuron projection development"/>
    <property type="evidence" value="ECO:0007669"/>
    <property type="project" value="TreeGrafter"/>
</dbReference>
<dbReference type="GO" id="GO:0051897">
    <property type="term" value="P:positive regulation of phosphatidylinositol 3-kinase/protein kinase B signal transduction"/>
    <property type="evidence" value="ECO:0007669"/>
    <property type="project" value="TreeGrafter"/>
</dbReference>
<dbReference type="InterPro" id="IPR011009">
    <property type="entry name" value="Kinase-like_dom_sf"/>
</dbReference>
<keyword evidence="14" id="KW-0675">Receptor</keyword>
<dbReference type="Pfam" id="PF21114">
    <property type="entry name" value="DDR1-2_DS-like"/>
    <property type="match status" value="1"/>
</dbReference>
<dbReference type="SUPFAM" id="SSF49785">
    <property type="entry name" value="Galactose-binding domain-like"/>
    <property type="match status" value="1"/>
</dbReference>
<evidence type="ECO:0000256" key="4">
    <source>
        <dbReference type="ARBA" id="ARBA00022679"/>
    </source>
</evidence>
<keyword evidence="7" id="KW-0547">Nucleotide-binding</keyword>
<keyword evidence="8" id="KW-0418">Kinase</keyword>
<keyword evidence="9" id="KW-0067">ATP-binding</keyword>
<evidence type="ECO:0000259" key="22">
    <source>
        <dbReference type="PROSITE" id="PS50022"/>
    </source>
</evidence>
<keyword evidence="12" id="KW-0829">Tyrosine-protein kinase</keyword>
<evidence type="ECO:0000256" key="8">
    <source>
        <dbReference type="ARBA" id="ARBA00022777"/>
    </source>
</evidence>
<evidence type="ECO:0000256" key="11">
    <source>
        <dbReference type="ARBA" id="ARBA00023136"/>
    </source>
</evidence>
<dbReference type="InterPro" id="IPR000421">
    <property type="entry name" value="FA58C"/>
</dbReference>
<dbReference type="PROSITE" id="PS01286">
    <property type="entry name" value="FA58C_2"/>
    <property type="match status" value="1"/>
</dbReference>
<dbReference type="GO" id="GO:0005886">
    <property type="term" value="C:plasma membrane"/>
    <property type="evidence" value="ECO:0007669"/>
    <property type="project" value="UniProtKB-SubCell"/>
</dbReference>
<dbReference type="PANTHER" id="PTHR24416:SF333">
    <property type="entry name" value="EPITHELIAL DISCOIDIN DOMAIN-CONTAINING RECEPTOR 1"/>
    <property type="match status" value="1"/>
</dbReference>
<feature type="compositionally biased region" description="Basic and acidic residues" evidence="18">
    <location>
        <begin position="474"/>
        <end position="487"/>
    </location>
</feature>
<feature type="signal peptide" evidence="20">
    <location>
        <begin position="1"/>
        <end position="21"/>
    </location>
</feature>
<dbReference type="Ensembl" id="ENSCCRT00000014080.2">
    <property type="protein sequence ID" value="ENSCCRP00000012853.2"/>
    <property type="gene ID" value="ENSCCRG00000007417.2"/>
</dbReference>
<feature type="transmembrane region" description="Helical" evidence="19">
    <location>
        <begin position="383"/>
        <end position="405"/>
    </location>
</feature>
<dbReference type="Proteomes" id="UP001108240">
    <property type="component" value="Unplaced"/>
</dbReference>
<accession>A0A8C1A6L4</accession>
<dbReference type="Pfam" id="PF07714">
    <property type="entry name" value="PK_Tyr_Ser-Thr"/>
    <property type="match status" value="1"/>
</dbReference>
<protein>
    <recommendedName>
        <fullName evidence="2">receptor protein-tyrosine kinase</fullName>
        <ecNumber evidence="2">2.7.10.1</ecNumber>
    </recommendedName>
</protein>
<evidence type="ECO:0000256" key="15">
    <source>
        <dbReference type="ARBA" id="ARBA00023180"/>
    </source>
</evidence>
<comment type="catalytic activity">
    <reaction evidence="16">
        <text>L-tyrosyl-[protein] + ATP = O-phospho-L-tyrosyl-[protein] + ADP + H(+)</text>
        <dbReference type="Rhea" id="RHEA:10596"/>
        <dbReference type="Rhea" id="RHEA-COMP:10136"/>
        <dbReference type="Rhea" id="RHEA-COMP:20101"/>
        <dbReference type="ChEBI" id="CHEBI:15378"/>
        <dbReference type="ChEBI" id="CHEBI:30616"/>
        <dbReference type="ChEBI" id="CHEBI:46858"/>
        <dbReference type="ChEBI" id="CHEBI:61978"/>
        <dbReference type="ChEBI" id="CHEBI:456216"/>
        <dbReference type="EC" id="2.7.10.1"/>
    </reaction>
</comment>
<evidence type="ECO:0000256" key="10">
    <source>
        <dbReference type="ARBA" id="ARBA00022989"/>
    </source>
</evidence>
<evidence type="ECO:0000256" key="12">
    <source>
        <dbReference type="ARBA" id="ARBA00023137"/>
    </source>
</evidence>
<dbReference type="PANTHER" id="PTHR24416">
    <property type="entry name" value="TYROSINE-PROTEIN KINASE RECEPTOR"/>
    <property type="match status" value="1"/>
</dbReference>
<evidence type="ECO:0000256" key="17">
    <source>
        <dbReference type="ARBA" id="ARBA00061639"/>
    </source>
</evidence>